<keyword evidence="1" id="KW-0472">Membrane</keyword>
<keyword evidence="1" id="KW-1133">Transmembrane helix</keyword>
<dbReference type="EMBL" id="JAHDYR010000062">
    <property type="protein sequence ID" value="KAG9391078.1"/>
    <property type="molecule type" value="Genomic_DNA"/>
</dbReference>
<name>A0A8J6AQI8_9EUKA</name>
<accession>A0A8J6AQI8</accession>
<evidence type="ECO:0000313" key="2">
    <source>
        <dbReference type="EMBL" id="KAG9391078.1"/>
    </source>
</evidence>
<evidence type="ECO:0000256" key="1">
    <source>
        <dbReference type="SAM" id="Phobius"/>
    </source>
</evidence>
<keyword evidence="3" id="KW-1185">Reference proteome</keyword>
<dbReference type="AlphaFoldDB" id="A0A8J6AQI8"/>
<dbReference type="Proteomes" id="UP000717585">
    <property type="component" value="Unassembled WGS sequence"/>
</dbReference>
<protein>
    <submittedName>
        <fullName evidence="2">Uncharacterized protein</fullName>
    </submittedName>
</protein>
<sequence length="567" mass="63299">MRPEERKQRERALIAVYCIAREVSFPLPKLVLQLIREAYSCQFHKNMPFISDDSAFTEYAKALSVDDFLCLLSSLLAHQPEVPRLARSSLHRAIRLTVGSEQSMNVELADGEDLPEVLHTLIQGTLWAILMEAGANPDLDGTRLLKKIGEQFCPKDKCIWFLCRKFFFTWNVADRNGDLMQRDDLPAALDCNTTVMDRYSQLMYSGRLFMASWLYGPPKFTRARLPRVRPGALSHGGSTHCGGIIAQTAKGLWTWGHNAMAGSRMPLSLTDMTQPSYVWFVQTPVRLTFPTGSSLASYEASLPAWHKDRMVLGLAFFFSGFIVLTPAGVAVHGFEGLPRTETAGGFFNQLKLPHGFVPDHILGPSPIVLTMGDRQMIFGPNDDGQLGLGYKRKLSAFDKPTRHIDQVVTSESNFNIYRHGHQLTFAGKPPAVLWGSSLLPKSYQRDTARVVPLIFPCRPVRLYCQQRLLVWVGTDGLTRCTLESCDDPYTGFAMVAFLSLPQPWDPQPTYTTLSNTFPLAAISVLIDSGERHMLLESEDGWTKACLTTGCTERCGCPGIGTRLVELR</sequence>
<proteinExistence type="predicted"/>
<feature type="transmembrane region" description="Helical" evidence="1">
    <location>
        <begin position="311"/>
        <end position="334"/>
    </location>
</feature>
<organism evidence="2 3">
    <name type="scientific">Carpediemonas membranifera</name>
    <dbReference type="NCBI Taxonomy" id="201153"/>
    <lineage>
        <taxon>Eukaryota</taxon>
        <taxon>Metamonada</taxon>
        <taxon>Carpediemonas-like organisms</taxon>
        <taxon>Carpediemonas</taxon>
    </lineage>
</organism>
<keyword evidence="1" id="KW-0812">Transmembrane</keyword>
<reference evidence="2" key="1">
    <citation type="submission" date="2021-05" db="EMBL/GenBank/DDBJ databases">
        <title>A free-living protist that lacks canonical eukaryotic 1 DNA replication and segregation systems.</title>
        <authorList>
            <person name="Salas-Leiva D.E."/>
            <person name="Tromer E.C."/>
            <person name="Curtis B.A."/>
            <person name="Jerlstrom-Hultqvist J."/>
            <person name="Kolisko M."/>
            <person name="Yi Z."/>
            <person name="Salas-Leiva J.S."/>
            <person name="Gallot-Lavallee L."/>
            <person name="Kops G.J.P.L."/>
            <person name="Archibald J.M."/>
            <person name="Simpson A.G.B."/>
            <person name="Roger A.J."/>
        </authorList>
    </citation>
    <scope>NUCLEOTIDE SEQUENCE</scope>
    <source>
        <strain evidence="2">BICM</strain>
    </source>
</reference>
<comment type="caution">
    <text evidence="2">The sequence shown here is derived from an EMBL/GenBank/DDBJ whole genome shotgun (WGS) entry which is preliminary data.</text>
</comment>
<evidence type="ECO:0000313" key="3">
    <source>
        <dbReference type="Proteomes" id="UP000717585"/>
    </source>
</evidence>
<gene>
    <name evidence="2" type="ORF">J8273_7352</name>
</gene>